<keyword evidence="1" id="KW-0812">Transmembrane</keyword>
<feature type="transmembrane region" description="Helical" evidence="1">
    <location>
        <begin position="38"/>
        <end position="68"/>
    </location>
</feature>
<reference evidence="3" key="1">
    <citation type="journal article" date="2014" name="Sci. Data">
        <title>Genomes of diverse isolates of the marine cyanobacterium Prochlorococcus.</title>
        <authorList>
            <person name="Biller S."/>
            <person name="Berube P."/>
            <person name="Thompson J."/>
            <person name="Kelly L."/>
            <person name="Roggensack S."/>
            <person name="Awad L."/>
            <person name="Roache-Johnson K."/>
            <person name="Ding H."/>
            <person name="Giovannoni S.J."/>
            <person name="Moore L.R."/>
            <person name="Chisholm S.W."/>
        </authorList>
    </citation>
    <scope>NUCLEOTIDE SEQUENCE [LARGE SCALE GENOMIC DNA]</scope>
    <source>
        <strain evidence="3">MIT 9201</strain>
    </source>
</reference>
<dbReference type="STRING" id="93057.EU95_0647"/>
<name>A0A0A2A6D7_PROMR</name>
<gene>
    <name evidence="2" type="ORF">EU95_0647</name>
</gene>
<keyword evidence="1" id="KW-0472">Membrane</keyword>
<evidence type="ECO:0000256" key="1">
    <source>
        <dbReference type="SAM" id="Phobius"/>
    </source>
</evidence>
<evidence type="ECO:0000313" key="2">
    <source>
        <dbReference type="EMBL" id="KGF96411.1"/>
    </source>
</evidence>
<dbReference type="Proteomes" id="UP000030355">
    <property type="component" value="Unassembled WGS sequence"/>
</dbReference>
<evidence type="ECO:0000313" key="3">
    <source>
        <dbReference type="Proteomes" id="UP000030355"/>
    </source>
</evidence>
<organism evidence="2 3">
    <name type="scientific">Prochlorococcus marinus str. MIT 9201</name>
    <dbReference type="NCBI Taxonomy" id="93057"/>
    <lineage>
        <taxon>Bacteria</taxon>
        <taxon>Bacillati</taxon>
        <taxon>Cyanobacteriota</taxon>
        <taxon>Cyanophyceae</taxon>
        <taxon>Synechococcales</taxon>
        <taxon>Prochlorococcaceae</taxon>
        <taxon>Prochlorococcus</taxon>
    </lineage>
</organism>
<dbReference type="EMBL" id="JNAL01000008">
    <property type="protein sequence ID" value="KGF96411.1"/>
    <property type="molecule type" value="Genomic_DNA"/>
</dbReference>
<proteinExistence type="predicted"/>
<keyword evidence="1" id="KW-1133">Transmembrane helix</keyword>
<dbReference type="AlphaFoldDB" id="A0A0A2A6D7"/>
<dbReference type="eggNOG" id="ENOG5032B7D">
    <property type="taxonomic scope" value="Bacteria"/>
</dbReference>
<comment type="caution">
    <text evidence="2">The sequence shown here is derived from an EMBL/GenBank/DDBJ whole genome shotgun (WGS) entry which is preliminary data.</text>
</comment>
<dbReference type="OrthoDB" id="541578at2"/>
<accession>A0A0A2A6D7</accession>
<sequence>MFNRKNRSRKMKKIFQWEEYLNWKNMSKQQKLNFKRACLFPFLVYVVYVFLKQYSLAILFLLGLYYLIRFKNRNKLGR</sequence>
<protein>
    <submittedName>
        <fullName evidence="2">Uncharacterized protein</fullName>
    </submittedName>
</protein>